<feature type="transmembrane region" description="Helical" evidence="6">
    <location>
        <begin position="328"/>
        <end position="352"/>
    </location>
</feature>
<evidence type="ECO:0000313" key="7">
    <source>
        <dbReference type="EMBL" id="GGF85713.1"/>
    </source>
</evidence>
<feature type="transmembrane region" description="Helical" evidence="6">
    <location>
        <begin position="364"/>
        <end position="386"/>
    </location>
</feature>
<feature type="transmembrane region" description="Helical" evidence="6">
    <location>
        <begin position="115"/>
        <end position="134"/>
    </location>
</feature>
<feature type="transmembrane region" description="Helical" evidence="6">
    <location>
        <begin position="196"/>
        <end position="217"/>
    </location>
</feature>
<feature type="transmembrane region" description="Helical" evidence="6">
    <location>
        <begin position="223"/>
        <end position="242"/>
    </location>
</feature>
<evidence type="ECO:0000256" key="4">
    <source>
        <dbReference type="ARBA" id="ARBA00022989"/>
    </source>
</evidence>
<proteinExistence type="predicted"/>
<feature type="transmembrane region" description="Helical" evidence="6">
    <location>
        <begin position="170"/>
        <end position="189"/>
    </location>
</feature>
<keyword evidence="2 6" id="KW-0812">Transmembrane</keyword>
<keyword evidence="7" id="KW-0132">Cell division</keyword>
<dbReference type="InterPro" id="IPR001182">
    <property type="entry name" value="FtsW/RodA"/>
</dbReference>
<feature type="transmembrane region" description="Helical" evidence="6">
    <location>
        <begin position="398"/>
        <end position="420"/>
    </location>
</feature>
<dbReference type="GO" id="GO:0051301">
    <property type="term" value="P:cell division"/>
    <property type="evidence" value="ECO:0007669"/>
    <property type="project" value="UniProtKB-KW"/>
</dbReference>
<organism evidence="7 8">
    <name type="scientific">Paenibacillus aceti</name>
    <dbReference type="NCBI Taxonomy" id="1820010"/>
    <lineage>
        <taxon>Bacteria</taxon>
        <taxon>Bacillati</taxon>
        <taxon>Bacillota</taxon>
        <taxon>Bacilli</taxon>
        <taxon>Bacillales</taxon>
        <taxon>Paenibacillaceae</taxon>
        <taxon>Paenibacillus</taxon>
    </lineage>
</organism>
<name>A0ABQ1VP81_9BACL</name>
<protein>
    <submittedName>
        <fullName evidence="7">Cell division protein</fullName>
    </submittedName>
</protein>
<dbReference type="Proteomes" id="UP000608420">
    <property type="component" value="Unassembled WGS sequence"/>
</dbReference>
<reference evidence="8" key="1">
    <citation type="journal article" date="2019" name="Int. J. Syst. Evol. Microbiol.">
        <title>The Global Catalogue of Microorganisms (GCM) 10K type strain sequencing project: providing services to taxonomists for standard genome sequencing and annotation.</title>
        <authorList>
            <consortium name="The Broad Institute Genomics Platform"/>
            <consortium name="The Broad Institute Genome Sequencing Center for Infectious Disease"/>
            <person name="Wu L."/>
            <person name="Ma J."/>
        </authorList>
    </citation>
    <scope>NUCLEOTIDE SEQUENCE [LARGE SCALE GENOMIC DNA]</scope>
    <source>
        <strain evidence="8">CGMCC 1.15420</strain>
    </source>
</reference>
<evidence type="ECO:0000256" key="1">
    <source>
        <dbReference type="ARBA" id="ARBA00004141"/>
    </source>
</evidence>
<dbReference type="InterPro" id="IPR047928">
    <property type="entry name" value="Perm_prefix_1"/>
</dbReference>
<feature type="transmembrane region" description="Helical" evidence="6">
    <location>
        <begin position="249"/>
        <end position="273"/>
    </location>
</feature>
<dbReference type="PANTHER" id="PTHR30474">
    <property type="entry name" value="CELL CYCLE PROTEIN"/>
    <property type="match status" value="1"/>
</dbReference>
<evidence type="ECO:0000313" key="8">
    <source>
        <dbReference type="Proteomes" id="UP000608420"/>
    </source>
</evidence>
<gene>
    <name evidence="7" type="ORF">GCM10010913_03970</name>
</gene>
<keyword evidence="4 6" id="KW-1133">Transmembrane helix</keyword>
<keyword evidence="3" id="KW-0133">Cell shape</keyword>
<evidence type="ECO:0000256" key="5">
    <source>
        <dbReference type="ARBA" id="ARBA00023136"/>
    </source>
</evidence>
<evidence type="ECO:0000256" key="2">
    <source>
        <dbReference type="ARBA" id="ARBA00022692"/>
    </source>
</evidence>
<comment type="caution">
    <text evidence="7">The sequence shown here is derived from an EMBL/GenBank/DDBJ whole genome shotgun (WGS) entry which is preliminary data.</text>
</comment>
<dbReference type="Pfam" id="PF01098">
    <property type="entry name" value="FTSW_RODA_SPOVE"/>
    <property type="match status" value="1"/>
</dbReference>
<keyword evidence="5 6" id="KW-0472">Membrane</keyword>
<keyword evidence="7" id="KW-0131">Cell cycle</keyword>
<sequence>MRSTRTSKAVQDFVGEVCKEIRFRSVHAKISKELRDHIEDLKGEYLQQGFSEEVATSLAIEQMGDPSLVGKQFNRTYQPKTEWSILLITALLISIGGVIQFFVSSQMNTIGIHSFSYFVKYVPIGIVIFAGMYFFNYTWFVRHSRVIYFSLIFITLVGFYMFSLKMNGSYFHVQYLSLLLIPVLAGVIYSYRNKGWLGIFYSYMYYGVAAYLCLIAPSSSALVLLTVSYLIILTVAVARGVFGNIRRFFLPLIYTLTLLILGLPMATTSYRLLKLKMMFRPELDPLGAGYLQTTVQNIITSSKPIGASFIGNMTVEEILPSWTTDFSLTYLIAKIGYIPGMTIIVILLMLIARMFSSVLKQKNTPAFLVACAACLAIAGQIIFYVLTNLGLIMPLSFYLPFVSYGAYGFMMNMALMGLLLSVYRRTNIVAEEYPN</sequence>
<accession>A0ABQ1VP81</accession>
<evidence type="ECO:0000256" key="6">
    <source>
        <dbReference type="SAM" id="Phobius"/>
    </source>
</evidence>
<comment type="subcellular location">
    <subcellularLocation>
        <location evidence="1">Membrane</location>
        <topology evidence="1">Multi-pass membrane protein</topology>
    </subcellularLocation>
</comment>
<feature type="transmembrane region" description="Helical" evidence="6">
    <location>
        <begin position="146"/>
        <end position="164"/>
    </location>
</feature>
<dbReference type="EMBL" id="BMIW01000002">
    <property type="protein sequence ID" value="GGF85713.1"/>
    <property type="molecule type" value="Genomic_DNA"/>
</dbReference>
<evidence type="ECO:0000256" key="3">
    <source>
        <dbReference type="ARBA" id="ARBA00022960"/>
    </source>
</evidence>
<keyword evidence="8" id="KW-1185">Reference proteome</keyword>
<dbReference type="PANTHER" id="PTHR30474:SF1">
    <property type="entry name" value="PEPTIDOGLYCAN GLYCOSYLTRANSFERASE MRDB"/>
    <property type="match status" value="1"/>
</dbReference>
<dbReference type="RefSeq" id="WP_120460274.1">
    <property type="nucleotide sequence ID" value="NZ_BMIW01000002.1"/>
</dbReference>
<dbReference type="NCBIfam" id="NF038403">
    <property type="entry name" value="perm_prefix_1"/>
    <property type="match status" value="1"/>
</dbReference>
<feature type="transmembrane region" description="Helical" evidence="6">
    <location>
        <begin position="83"/>
        <end position="103"/>
    </location>
</feature>